<reference evidence="3" key="2">
    <citation type="submission" date="2020-01" db="EMBL/GenBank/DDBJ databases">
        <authorList>
            <person name="Campanaro S."/>
        </authorList>
    </citation>
    <scope>NUCLEOTIDE SEQUENCE</scope>
    <source>
        <strain evidence="3">AS06rmzACSIP_7</strain>
    </source>
</reference>
<dbReference type="Pfam" id="PF01321">
    <property type="entry name" value="Creatinase_N"/>
    <property type="match status" value="1"/>
</dbReference>
<dbReference type="Gene3D" id="3.40.350.10">
    <property type="entry name" value="Creatinase/prolidase N-terminal domain"/>
    <property type="match status" value="1"/>
</dbReference>
<dbReference type="InterPro" id="IPR000994">
    <property type="entry name" value="Pept_M24"/>
</dbReference>
<dbReference type="InterPro" id="IPR029149">
    <property type="entry name" value="Creatin/AminoP/Spt16_N"/>
</dbReference>
<accession>A0A351U2S2</accession>
<evidence type="ECO:0000259" key="2">
    <source>
        <dbReference type="Pfam" id="PF01321"/>
    </source>
</evidence>
<sequence length="374" mass="40976">MSANTYLRRIERCTTMMKAEGCDVLLLTKPSNMYYLTGDGRLCAYVMVTRDGKVAMGVPRTDVEDVRQHAYFNHIVGFSDEVGMIHSIAHYFEQFGIQQGTVGVEYTFLTQSMMGIIAHPHAKPKGVTVRDCTHIMSSLRIVKEEREIDCLRQSALVADTGMKAAIDGIKVGITESQVAAEAEYAMRQAGAEEFWRTYVSSGFRTGIAHGLPTNRRLEAGDLVMIDIHPIVNGYSSDSCRTVCVGTATPEQRFAYDLYLKAQQAAIAKARAGIGMVELGETMHEIIKAGGHGEHIFGPPIHGTGIDFEESPLPPGHAFFHGEKEPPPLLANVVIAIGNCGIYTDGWGVRVEDTVVVGEEGPVVLTGYPYFLERM</sequence>
<dbReference type="GO" id="GO:0004177">
    <property type="term" value="F:aminopeptidase activity"/>
    <property type="evidence" value="ECO:0007669"/>
    <property type="project" value="UniProtKB-KW"/>
</dbReference>
<dbReference type="InterPro" id="IPR036005">
    <property type="entry name" value="Creatinase/aminopeptidase-like"/>
</dbReference>
<comment type="caution">
    <text evidence="3">The sequence shown here is derived from an EMBL/GenBank/DDBJ whole genome shotgun (WGS) entry which is preliminary data.</text>
</comment>
<dbReference type="InterPro" id="IPR050659">
    <property type="entry name" value="Peptidase_M24B"/>
</dbReference>
<evidence type="ECO:0000313" key="4">
    <source>
        <dbReference type="Proteomes" id="UP000777265"/>
    </source>
</evidence>
<keyword evidence="3" id="KW-0645">Protease</keyword>
<evidence type="ECO:0000259" key="1">
    <source>
        <dbReference type="Pfam" id="PF00557"/>
    </source>
</evidence>
<dbReference type="Pfam" id="PF00557">
    <property type="entry name" value="Peptidase_M24"/>
    <property type="match status" value="1"/>
</dbReference>
<keyword evidence="3" id="KW-0031">Aminopeptidase</keyword>
<dbReference type="Gene3D" id="3.90.230.10">
    <property type="entry name" value="Creatinase/methionine aminopeptidase superfamily"/>
    <property type="match status" value="1"/>
</dbReference>
<protein>
    <submittedName>
        <fullName evidence="3">Aminopeptidase P family protein</fullName>
    </submittedName>
</protein>
<dbReference type="SUPFAM" id="SSF53092">
    <property type="entry name" value="Creatinase/prolidase N-terminal domain"/>
    <property type="match status" value="1"/>
</dbReference>
<dbReference type="CDD" id="cd01066">
    <property type="entry name" value="APP_MetAP"/>
    <property type="match status" value="1"/>
</dbReference>
<dbReference type="SUPFAM" id="SSF55920">
    <property type="entry name" value="Creatinase/aminopeptidase"/>
    <property type="match status" value="1"/>
</dbReference>
<dbReference type="PANTHER" id="PTHR46112">
    <property type="entry name" value="AMINOPEPTIDASE"/>
    <property type="match status" value="1"/>
</dbReference>
<dbReference type="Proteomes" id="UP000777265">
    <property type="component" value="Unassembled WGS sequence"/>
</dbReference>
<keyword evidence="3" id="KW-0378">Hydrolase</keyword>
<dbReference type="AlphaFoldDB" id="A0A351U2S2"/>
<proteinExistence type="predicted"/>
<evidence type="ECO:0000313" key="3">
    <source>
        <dbReference type="EMBL" id="NLW35065.1"/>
    </source>
</evidence>
<dbReference type="STRING" id="909663.GCA_000512235_03417"/>
<feature type="domain" description="Peptidase M24" evidence="1">
    <location>
        <begin position="150"/>
        <end position="358"/>
    </location>
</feature>
<gene>
    <name evidence="3" type="ORF">GXY80_06220</name>
</gene>
<name>A0A351U2S2_9BACT</name>
<feature type="domain" description="Creatinase N-terminal" evidence="2">
    <location>
        <begin position="9"/>
        <end position="142"/>
    </location>
</feature>
<organism evidence="3 4">
    <name type="scientific">Syntrophorhabdus aromaticivorans</name>
    <dbReference type="NCBI Taxonomy" id="328301"/>
    <lineage>
        <taxon>Bacteria</taxon>
        <taxon>Pseudomonadati</taxon>
        <taxon>Thermodesulfobacteriota</taxon>
        <taxon>Syntrophorhabdia</taxon>
        <taxon>Syntrophorhabdales</taxon>
        <taxon>Syntrophorhabdaceae</taxon>
        <taxon>Syntrophorhabdus</taxon>
    </lineage>
</organism>
<dbReference type="InterPro" id="IPR000587">
    <property type="entry name" value="Creatinase_N"/>
</dbReference>
<dbReference type="EMBL" id="JAAYEE010000102">
    <property type="protein sequence ID" value="NLW35065.1"/>
    <property type="molecule type" value="Genomic_DNA"/>
</dbReference>
<dbReference type="PANTHER" id="PTHR46112:SF2">
    <property type="entry name" value="XAA-PRO AMINOPEPTIDASE P-RELATED"/>
    <property type="match status" value="1"/>
</dbReference>
<reference evidence="3" key="1">
    <citation type="journal article" date="2020" name="Biotechnol. Biofuels">
        <title>New insights from the biogas microbiome by comprehensive genome-resolved metagenomics of nearly 1600 species originating from multiple anaerobic digesters.</title>
        <authorList>
            <person name="Campanaro S."/>
            <person name="Treu L."/>
            <person name="Rodriguez-R L.M."/>
            <person name="Kovalovszki A."/>
            <person name="Ziels R.M."/>
            <person name="Maus I."/>
            <person name="Zhu X."/>
            <person name="Kougias P.G."/>
            <person name="Basile A."/>
            <person name="Luo G."/>
            <person name="Schluter A."/>
            <person name="Konstantinidis K.T."/>
            <person name="Angelidaki I."/>
        </authorList>
    </citation>
    <scope>NUCLEOTIDE SEQUENCE</scope>
    <source>
        <strain evidence="3">AS06rmzACSIP_7</strain>
    </source>
</reference>